<dbReference type="Proteomes" id="UP000672097">
    <property type="component" value="Unassembled WGS sequence"/>
</dbReference>
<sequence length="141" mass="15425">MPTKPKTWKDKLKAKPPHTVVLDKDFAGVPAGSRLLISCPVELADYLRSKVPAGETREVQQVRHELAALHGAEATCPVSTAIFLRTVSEAAWDDIQAGVPLQQVTPFWRVVDPGSPLAKKLRAGSEWISHQRAAERQALAD</sequence>
<organism evidence="1 2">
    <name type="scientific">Ideonella paludis</name>
    <dbReference type="NCBI Taxonomy" id="1233411"/>
    <lineage>
        <taxon>Bacteria</taxon>
        <taxon>Pseudomonadati</taxon>
        <taxon>Pseudomonadota</taxon>
        <taxon>Betaproteobacteria</taxon>
        <taxon>Burkholderiales</taxon>
        <taxon>Sphaerotilaceae</taxon>
        <taxon>Ideonella</taxon>
    </lineage>
</organism>
<keyword evidence="2" id="KW-1185">Reference proteome</keyword>
<comment type="caution">
    <text evidence="1">The sequence shown here is derived from an EMBL/GenBank/DDBJ whole genome shotgun (WGS) entry which is preliminary data.</text>
</comment>
<name>A0ABS5DW80_9BURK</name>
<dbReference type="RefSeq" id="WP_210808221.1">
    <property type="nucleotide sequence ID" value="NZ_JAGQDG010000003.1"/>
</dbReference>
<gene>
    <name evidence="1" type="ORF">KAK11_08395</name>
</gene>
<protein>
    <submittedName>
        <fullName evidence="1">Uncharacterized protein</fullName>
    </submittedName>
</protein>
<evidence type="ECO:0000313" key="2">
    <source>
        <dbReference type="Proteomes" id="UP000672097"/>
    </source>
</evidence>
<accession>A0ABS5DW80</accession>
<reference evidence="1 2" key="1">
    <citation type="submission" date="2021-04" db="EMBL/GenBank/DDBJ databases">
        <title>The genome sequence of type strain Ideonella paludis KCTC 32238.</title>
        <authorList>
            <person name="Liu Y."/>
        </authorList>
    </citation>
    <scope>NUCLEOTIDE SEQUENCE [LARGE SCALE GENOMIC DNA]</scope>
    <source>
        <strain evidence="1 2">KCTC 32238</strain>
    </source>
</reference>
<proteinExistence type="predicted"/>
<evidence type="ECO:0000313" key="1">
    <source>
        <dbReference type="EMBL" id="MBQ0935344.1"/>
    </source>
</evidence>
<dbReference type="EMBL" id="JAGQDG010000003">
    <property type="protein sequence ID" value="MBQ0935344.1"/>
    <property type="molecule type" value="Genomic_DNA"/>
</dbReference>